<dbReference type="Pfam" id="PF01704">
    <property type="entry name" value="UDPGP"/>
    <property type="match status" value="1"/>
</dbReference>
<dbReference type="AlphaFoldDB" id="A0AAV7CIJ1"/>
<proteinExistence type="inferred from homology"/>
<evidence type="ECO:0000313" key="11">
    <source>
        <dbReference type="Proteomes" id="UP000824782"/>
    </source>
</evidence>
<dbReference type="FunFam" id="2.160.10.10:FF:000001">
    <property type="entry name" value="UTP--glucose-1-phosphate uridylyltransferase"/>
    <property type="match status" value="1"/>
</dbReference>
<dbReference type="GO" id="GO:0006011">
    <property type="term" value="P:UDP-alpha-D-glucose metabolic process"/>
    <property type="evidence" value="ECO:0007669"/>
    <property type="project" value="InterPro"/>
</dbReference>
<dbReference type="EC" id="2.7.7.9" evidence="4"/>
<dbReference type="Gene3D" id="2.160.10.10">
    <property type="entry name" value="Hexapeptide repeat proteins"/>
    <property type="match status" value="1"/>
</dbReference>
<dbReference type="InterPro" id="IPR016267">
    <property type="entry name" value="UDPGP_trans"/>
</dbReference>
<dbReference type="Proteomes" id="UP000824782">
    <property type="component" value="Unassembled WGS sequence"/>
</dbReference>
<evidence type="ECO:0000256" key="8">
    <source>
        <dbReference type="ARBA" id="ARBA00023579"/>
    </source>
</evidence>
<protein>
    <recommendedName>
        <fullName evidence="5">UTP--glucose-1-phosphate uridylyltransferase</fullName>
        <ecNumber evidence="4">2.7.7.9</ecNumber>
    </recommendedName>
</protein>
<name>A0AAV7CIJ1_ENGPU</name>
<dbReference type="GO" id="GO:0003983">
    <property type="term" value="F:UTP:glucose-1-phosphate uridylyltransferase activity"/>
    <property type="evidence" value="ECO:0007669"/>
    <property type="project" value="UniProtKB-EC"/>
</dbReference>
<comment type="similarity">
    <text evidence="2">Belongs to the UDPGP type 1 family.</text>
</comment>
<gene>
    <name evidence="10" type="ORF">GDO81_008686</name>
</gene>
<dbReference type="EMBL" id="WNYA01000003">
    <property type="protein sequence ID" value="KAG8584108.1"/>
    <property type="molecule type" value="Genomic_DNA"/>
</dbReference>
<keyword evidence="7" id="KW-0548">Nucleotidyltransferase</keyword>
<comment type="caution">
    <text evidence="10">The sequence shown here is derived from an EMBL/GenBank/DDBJ whole genome shotgun (WGS) entry which is preliminary data.</text>
</comment>
<comment type="subunit">
    <text evidence="3">Homooctamer.</text>
</comment>
<evidence type="ECO:0000256" key="5">
    <source>
        <dbReference type="ARBA" id="ARBA00019048"/>
    </source>
</evidence>
<dbReference type="InterPro" id="IPR002618">
    <property type="entry name" value="UDPGP_fam"/>
</dbReference>
<evidence type="ECO:0000256" key="3">
    <source>
        <dbReference type="ARBA" id="ARBA00011823"/>
    </source>
</evidence>
<comment type="function">
    <text evidence="8">UTP--glucose-1-phosphate uridylyltransferase catalyzing the conversion of glucose-1-phosphate into UDP-glucose, a crucial precursor for the production of glycogen.</text>
</comment>
<comment type="pathway">
    <text evidence="1">Glycan biosynthesis; glycogen biosynthesis.</text>
</comment>
<reference evidence="10" key="1">
    <citation type="thesis" date="2020" institute="ProQuest LLC" country="789 East Eisenhower Parkway, Ann Arbor, MI, USA">
        <title>Comparative Genomics and Chromosome Evolution.</title>
        <authorList>
            <person name="Mudd A.B."/>
        </authorList>
    </citation>
    <scope>NUCLEOTIDE SEQUENCE</scope>
    <source>
        <strain evidence="10">237g6f4</strain>
        <tissue evidence="10">Blood</tissue>
    </source>
</reference>
<evidence type="ECO:0000256" key="6">
    <source>
        <dbReference type="ARBA" id="ARBA00022679"/>
    </source>
</evidence>
<evidence type="ECO:0000256" key="4">
    <source>
        <dbReference type="ARBA" id="ARBA00012415"/>
    </source>
</evidence>
<sequence length="144" mass="16151">MSGGGMSQFQEAIRQELEEAMKMDLEKILSTAPESELEHTKKDLAGFQKLFHRFLQEKGPSVDWGKIQRPPEDSVQDYLKRFESIPDMLELDHLTVSGDVTFGKNVVLKGTVIIIANHGDRIDIPPGAVLENKIVSGNLRILDH</sequence>
<evidence type="ECO:0000256" key="1">
    <source>
        <dbReference type="ARBA" id="ARBA00004964"/>
    </source>
</evidence>
<evidence type="ECO:0000256" key="2">
    <source>
        <dbReference type="ARBA" id="ARBA00010401"/>
    </source>
</evidence>
<dbReference type="InterPro" id="IPR011004">
    <property type="entry name" value="Trimer_LpxA-like_sf"/>
</dbReference>
<comment type="catalytic activity">
    <reaction evidence="9">
        <text>alpha-D-glucose 1-phosphate + UTP + H(+) = UDP-alpha-D-glucose + diphosphate</text>
        <dbReference type="Rhea" id="RHEA:19889"/>
        <dbReference type="ChEBI" id="CHEBI:15378"/>
        <dbReference type="ChEBI" id="CHEBI:33019"/>
        <dbReference type="ChEBI" id="CHEBI:46398"/>
        <dbReference type="ChEBI" id="CHEBI:58601"/>
        <dbReference type="ChEBI" id="CHEBI:58885"/>
        <dbReference type="EC" id="2.7.7.9"/>
    </reaction>
    <physiologicalReaction direction="left-to-right" evidence="9">
        <dbReference type="Rhea" id="RHEA:19890"/>
    </physiologicalReaction>
</comment>
<evidence type="ECO:0000256" key="9">
    <source>
        <dbReference type="ARBA" id="ARBA00047432"/>
    </source>
</evidence>
<accession>A0AAV7CIJ1</accession>
<dbReference type="PANTHER" id="PTHR43511">
    <property type="match status" value="1"/>
</dbReference>
<keyword evidence="6" id="KW-0808">Transferase</keyword>
<dbReference type="SUPFAM" id="SSF51161">
    <property type="entry name" value="Trimeric LpxA-like enzymes"/>
    <property type="match status" value="1"/>
</dbReference>
<organism evidence="10 11">
    <name type="scientific">Engystomops pustulosus</name>
    <name type="common">Tungara frog</name>
    <name type="synonym">Physalaemus pustulosus</name>
    <dbReference type="NCBI Taxonomy" id="76066"/>
    <lineage>
        <taxon>Eukaryota</taxon>
        <taxon>Metazoa</taxon>
        <taxon>Chordata</taxon>
        <taxon>Craniata</taxon>
        <taxon>Vertebrata</taxon>
        <taxon>Euteleostomi</taxon>
        <taxon>Amphibia</taxon>
        <taxon>Batrachia</taxon>
        <taxon>Anura</taxon>
        <taxon>Neobatrachia</taxon>
        <taxon>Hyloidea</taxon>
        <taxon>Leptodactylidae</taxon>
        <taxon>Leiuperinae</taxon>
        <taxon>Engystomops</taxon>
    </lineage>
</organism>
<evidence type="ECO:0000313" key="10">
    <source>
        <dbReference type="EMBL" id="KAG8584108.1"/>
    </source>
</evidence>
<evidence type="ECO:0000256" key="7">
    <source>
        <dbReference type="ARBA" id="ARBA00022695"/>
    </source>
</evidence>
<keyword evidence="11" id="KW-1185">Reference proteome</keyword>